<evidence type="ECO:0000313" key="2">
    <source>
        <dbReference type="Proteomes" id="UP000269221"/>
    </source>
</evidence>
<keyword evidence="2" id="KW-1185">Reference proteome</keyword>
<accession>A0A3M0IU03</accession>
<organism evidence="1 2">
    <name type="scientific">Hirundo rustica rustica</name>
    <dbReference type="NCBI Taxonomy" id="333673"/>
    <lineage>
        <taxon>Eukaryota</taxon>
        <taxon>Metazoa</taxon>
        <taxon>Chordata</taxon>
        <taxon>Craniata</taxon>
        <taxon>Vertebrata</taxon>
        <taxon>Euteleostomi</taxon>
        <taxon>Archelosauria</taxon>
        <taxon>Archosauria</taxon>
        <taxon>Dinosauria</taxon>
        <taxon>Saurischia</taxon>
        <taxon>Theropoda</taxon>
        <taxon>Coelurosauria</taxon>
        <taxon>Aves</taxon>
        <taxon>Neognathae</taxon>
        <taxon>Neoaves</taxon>
        <taxon>Telluraves</taxon>
        <taxon>Australaves</taxon>
        <taxon>Passeriformes</taxon>
        <taxon>Sylvioidea</taxon>
        <taxon>Hirundinidae</taxon>
        <taxon>Hirundo</taxon>
    </lineage>
</organism>
<evidence type="ECO:0000313" key="1">
    <source>
        <dbReference type="EMBL" id="RMB92851.1"/>
    </source>
</evidence>
<name>A0A3M0IU03_HIRRU</name>
<proteinExistence type="predicted"/>
<reference evidence="1 2" key="1">
    <citation type="submission" date="2018-07" db="EMBL/GenBank/DDBJ databases">
        <title>A high quality draft genome assembly of the barn swallow (H. rustica rustica).</title>
        <authorList>
            <person name="Formenti G."/>
            <person name="Chiara M."/>
            <person name="Poveda L."/>
            <person name="Francoijs K.-J."/>
            <person name="Bonisoli-Alquati A."/>
            <person name="Canova L."/>
            <person name="Gianfranceschi L."/>
            <person name="Horner D.S."/>
            <person name="Saino N."/>
        </authorList>
    </citation>
    <scope>NUCLEOTIDE SEQUENCE [LARGE SCALE GENOMIC DNA]</scope>
    <source>
        <strain evidence="1">Chelidonia</strain>
        <tissue evidence="1">Blood</tissue>
    </source>
</reference>
<sequence length="109" mass="12271">MWFCWSRDIPVEGSSSGVTGPIFWEIQWEKNSYPAGLNLSFYPVSKHPLVEKPFPDIQPKPPLAQLQAIPLGPVTGHQREEVSVSPSPSPFMDWCARNGDHIMNVIKNK</sequence>
<comment type="caution">
    <text evidence="1">The sequence shown here is derived from an EMBL/GenBank/DDBJ whole genome shotgun (WGS) entry which is preliminary data.</text>
</comment>
<dbReference type="AlphaFoldDB" id="A0A3M0IU03"/>
<protein>
    <submittedName>
        <fullName evidence="1">Uncharacterized protein</fullName>
    </submittedName>
</protein>
<dbReference type="Proteomes" id="UP000269221">
    <property type="component" value="Unassembled WGS sequence"/>
</dbReference>
<gene>
    <name evidence="1" type="ORF">DUI87_30745</name>
</gene>
<dbReference type="EMBL" id="QRBI01000217">
    <property type="protein sequence ID" value="RMB92851.1"/>
    <property type="molecule type" value="Genomic_DNA"/>
</dbReference>